<evidence type="ECO:0000313" key="7">
    <source>
        <dbReference type="Proteomes" id="UP000216035"/>
    </source>
</evidence>
<keyword evidence="7" id="KW-1185">Reference proteome</keyword>
<keyword evidence="2" id="KW-0067">ATP-binding</keyword>
<dbReference type="Pfam" id="PF07726">
    <property type="entry name" value="AAA_3"/>
    <property type="match status" value="1"/>
</dbReference>
<feature type="domain" description="ChlI/MoxR AAA lid" evidence="5">
    <location>
        <begin position="259"/>
        <end position="327"/>
    </location>
</feature>
<gene>
    <name evidence="6" type="ORF">CHX27_12335</name>
</gene>
<dbReference type="GO" id="GO:0016887">
    <property type="term" value="F:ATP hydrolysis activity"/>
    <property type="evidence" value="ECO:0007669"/>
    <property type="project" value="InterPro"/>
</dbReference>
<evidence type="ECO:0000256" key="1">
    <source>
        <dbReference type="ARBA" id="ARBA00022741"/>
    </source>
</evidence>
<dbReference type="InterPro" id="IPR050764">
    <property type="entry name" value="CbbQ/NirQ/NorQ/GpvN"/>
</dbReference>
<feature type="domain" description="ATPase AAA-3" evidence="4">
    <location>
        <begin position="54"/>
        <end position="184"/>
    </location>
</feature>
<evidence type="ECO:0000313" key="6">
    <source>
        <dbReference type="EMBL" id="OYQ42282.1"/>
    </source>
</evidence>
<sequence>MEDQRTSVDIRAINEKIERESAFIDLLSMEMNKVIVGQKTMVERLLIGLLGKGHILLEGVPGLAKTLAINTLSQAIQASFSRIQFTPDLLPADVIGTMIYNIKANEFSIKKGPIFANFVLADEINRAPAKVQSALLEAMQEKQVTIGDTTFKLDQPFLVLATQNPIEQEGTYPLPEAQVDRFMLKTVIDYPKIEEERLVIRQNLSGGFEKVNAVISTEQIIRAQAAVREVYMDEKIEKYILDLIFATRYPEKYKLESIKPLISFGASPRGSINLATAAKCYAFIKRRGYVIPEDVRAVVYDVLRHRIGVTYEAEAENVTSVDIINKIINEVEVP</sequence>
<dbReference type="RefSeq" id="WP_094487078.1">
    <property type="nucleotide sequence ID" value="NZ_NOXX01000215.1"/>
</dbReference>
<dbReference type="Pfam" id="PF17863">
    <property type="entry name" value="AAA_lid_2"/>
    <property type="match status" value="1"/>
</dbReference>
<dbReference type="PANTHER" id="PTHR42759">
    <property type="entry name" value="MOXR FAMILY PROTEIN"/>
    <property type="match status" value="1"/>
</dbReference>
<keyword evidence="1" id="KW-0547">Nucleotide-binding</keyword>
<protein>
    <submittedName>
        <fullName evidence="6">ATPase</fullName>
    </submittedName>
</protein>
<dbReference type="GO" id="GO:0005524">
    <property type="term" value="F:ATP binding"/>
    <property type="evidence" value="ECO:0007669"/>
    <property type="project" value="UniProtKB-KW"/>
</dbReference>
<evidence type="ECO:0000259" key="5">
    <source>
        <dbReference type="Pfam" id="PF17863"/>
    </source>
</evidence>
<dbReference type="OrthoDB" id="9808397at2"/>
<dbReference type="AlphaFoldDB" id="A0A255ZLI8"/>
<dbReference type="Proteomes" id="UP000216035">
    <property type="component" value="Unassembled WGS sequence"/>
</dbReference>
<accession>A0A255ZLI8</accession>
<dbReference type="Gene3D" id="3.40.50.300">
    <property type="entry name" value="P-loop containing nucleotide triphosphate hydrolases"/>
    <property type="match status" value="1"/>
</dbReference>
<dbReference type="SUPFAM" id="SSF52540">
    <property type="entry name" value="P-loop containing nucleoside triphosphate hydrolases"/>
    <property type="match status" value="1"/>
</dbReference>
<evidence type="ECO:0000256" key="2">
    <source>
        <dbReference type="ARBA" id="ARBA00022840"/>
    </source>
</evidence>
<dbReference type="PIRSF" id="PIRSF002849">
    <property type="entry name" value="AAA_ATPase_chaperone_MoxR_prd"/>
    <property type="match status" value="1"/>
</dbReference>
<reference evidence="6 7" key="1">
    <citation type="submission" date="2017-07" db="EMBL/GenBank/DDBJ databases">
        <title>Flavobacterium cyanobacteriorum sp. nov., isolated from cyanobacterial aggregates in a eutrophic lake.</title>
        <authorList>
            <person name="Cai H."/>
        </authorList>
    </citation>
    <scope>NUCLEOTIDE SEQUENCE [LARGE SCALE GENOMIC DNA]</scope>
    <source>
        <strain evidence="6 7">TH167</strain>
    </source>
</reference>
<dbReference type="EMBL" id="NOXX01000215">
    <property type="protein sequence ID" value="OYQ42282.1"/>
    <property type="molecule type" value="Genomic_DNA"/>
</dbReference>
<dbReference type="FunFam" id="3.40.50.300:FF:000640">
    <property type="entry name" value="MoxR family ATPase"/>
    <property type="match status" value="1"/>
</dbReference>
<dbReference type="InterPro" id="IPR041628">
    <property type="entry name" value="ChlI/MoxR_AAA_lid"/>
</dbReference>
<comment type="similarity">
    <text evidence="3">Belongs to the MoxR family.</text>
</comment>
<dbReference type="InterPro" id="IPR011703">
    <property type="entry name" value="ATPase_AAA-3"/>
</dbReference>
<comment type="caution">
    <text evidence="6">The sequence shown here is derived from an EMBL/GenBank/DDBJ whole genome shotgun (WGS) entry which is preliminary data.</text>
</comment>
<dbReference type="InterPro" id="IPR027417">
    <property type="entry name" value="P-loop_NTPase"/>
</dbReference>
<dbReference type="Gene3D" id="1.10.8.80">
    <property type="entry name" value="Magnesium chelatase subunit I, C-Terminal domain"/>
    <property type="match status" value="1"/>
</dbReference>
<organism evidence="6 7">
    <name type="scientific">Flavobacterium aurantiibacter</name>
    <dbReference type="NCBI Taxonomy" id="2023067"/>
    <lineage>
        <taxon>Bacteria</taxon>
        <taxon>Pseudomonadati</taxon>
        <taxon>Bacteroidota</taxon>
        <taxon>Flavobacteriia</taxon>
        <taxon>Flavobacteriales</taxon>
        <taxon>Flavobacteriaceae</taxon>
        <taxon>Flavobacterium</taxon>
    </lineage>
</organism>
<name>A0A255ZLI8_9FLAO</name>
<proteinExistence type="inferred from homology"/>
<evidence type="ECO:0000259" key="4">
    <source>
        <dbReference type="Pfam" id="PF07726"/>
    </source>
</evidence>
<dbReference type="PANTHER" id="PTHR42759:SF1">
    <property type="entry name" value="MAGNESIUM-CHELATASE SUBUNIT CHLD"/>
    <property type="match status" value="1"/>
</dbReference>
<evidence type="ECO:0000256" key="3">
    <source>
        <dbReference type="ARBA" id="ARBA00061607"/>
    </source>
</evidence>